<feature type="coiled-coil region" evidence="7">
    <location>
        <begin position="260"/>
        <end position="298"/>
    </location>
</feature>
<dbReference type="Pfam" id="PF10234">
    <property type="entry name" value="Cluap1"/>
    <property type="match status" value="1"/>
</dbReference>
<comment type="similarity">
    <text evidence="2">Belongs to the CLUAP1 family.</text>
</comment>
<comment type="subcellular location">
    <subcellularLocation>
        <location evidence="1">Cell projection</location>
        <location evidence="1">Cilium</location>
    </subcellularLocation>
</comment>
<dbReference type="GO" id="GO:0060271">
    <property type="term" value="P:cilium assembly"/>
    <property type="evidence" value="ECO:0007669"/>
    <property type="project" value="TreeGrafter"/>
</dbReference>
<feature type="compositionally biased region" description="Acidic residues" evidence="8">
    <location>
        <begin position="309"/>
        <end position="320"/>
    </location>
</feature>
<evidence type="ECO:0008006" key="10">
    <source>
        <dbReference type="Google" id="ProtNLM"/>
    </source>
</evidence>
<evidence type="ECO:0000256" key="5">
    <source>
        <dbReference type="ARBA" id="ARBA00023069"/>
    </source>
</evidence>
<proteinExistence type="inferred from homology"/>
<feature type="coiled-coil region" evidence="7">
    <location>
        <begin position="183"/>
        <end position="217"/>
    </location>
</feature>
<dbReference type="InterPro" id="IPR019366">
    <property type="entry name" value="Clusterin-associated_protein-1"/>
</dbReference>
<keyword evidence="5" id="KW-0969">Cilium</keyword>
<organism evidence="9">
    <name type="scientific">Pyramimonas obovata</name>
    <dbReference type="NCBI Taxonomy" id="1411642"/>
    <lineage>
        <taxon>Eukaryota</taxon>
        <taxon>Viridiplantae</taxon>
        <taxon>Chlorophyta</taxon>
        <taxon>Pyramimonadophyceae</taxon>
        <taxon>Pyramimonadales</taxon>
        <taxon>Pyramimonadaceae</taxon>
        <taxon>Pyramimonas</taxon>
        <taxon>Pyramimonas incertae sedis</taxon>
    </lineage>
</organism>
<evidence type="ECO:0000256" key="3">
    <source>
        <dbReference type="ARBA" id="ARBA00022794"/>
    </source>
</evidence>
<evidence type="ECO:0000256" key="7">
    <source>
        <dbReference type="SAM" id="Coils"/>
    </source>
</evidence>
<evidence type="ECO:0000256" key="2">
    <source>
        <dbReference type="ARBA" id="ARBA00008340"/>
    </source>
</evidence>
<keyword evidence="6" id="KW-0966">Cell projection</keyword>
<protein>
    <recommendedName>
        <fullName evidence="10">Clusterin-associated protein 1</fullName>
    </recommendedName>
</protein>
<gene>
    <name evidence="9" type="ORF">POBO1169_LOCUS13259</name>
</gene>
<feature type="region of interest" description="Disordered" evidence="8">
    <location>
        <begin position="309"/>
        <end position="412"/>
    </location>
</feature>
<evidence type="ECO:0000256" key="4">
    <source>
        <dbReference type="ARBA" id="ARBA00023054"/>
    </source>
</evidence>
<dbReference type="GO" id="GO:0005815">
    <property type="term" value="C:microtubule organizing center"/>
    <property type="evidence" value="ECO:0007669"/>
    <property type="project" value="TreeGrafter"/>
</dbReference>
<sequence>MSFRELRNFTEIMRSLGYPRLISMENFRQPNFELVADTLLWLAQRYDPSIDIVDDISTEADRVVFLKSISQLMAARGRIKLNMKRLYAADGYAVKELLKIASVLYKATSKANEKEELGAAEFALSTKAFDVKQTRQLASEITQRGAQLYDALESEHELRELRQKAITRNMDMDEIEACVHEAMAEVTEGIRETEKQMENLEKDEKNLDAKIEKRKAALEISEKRLNSLESVRPPYMDEYEKLQADLQHLYLVYLERFRNLQFLENELENFDRVEQEKMEESDRHLKKMQKRLREEEMRILRGETAADDSNIDFEMSDEEVEAKPRRKKKGKKGKKGGRGGRNVVGSLVGGEDSESEEDLTEDDGSDGSESTHVSLNDDESVDDLINDDDEDDLTDVDDDDDDDDEASSDNEF</sequence>
<evidence type="ECO:0000256" key="1">
    <source>
        <dbReference type="ARBA" id="ARBA00004138"/>
    </source>
</evidence>
<dbReference type="EMBL" id="HBFA01026098">
    <property type="protein sequence ID" value="CAD8676654.1"/>
    <property type="molecule type" value="Transcribed_RNA"/>
</dbReference>
<dbReference type="GO" id="GO:0030992">
    <property type="term" value="C:intraciliary transport particle B"/>
    <property type="evidence" value="ECO:0007669"/>
    <property type="project" value="TreeGrafter"/>
</dbReference>
<reference evidence="9" key="1">
    <citation type="submission" date="2021-01" db="EMBL/GenBank/DDBJ databases">
        <authorList>
            <person name="Corre E."/>
            <person name="Pelletier E."/>
            <person name="Niang G."/>
            <person name="Scheremetjew M."/>
            <person name="Finn R."/>
            <person name="Kale V."/>
            <person name="Holt S."/>
            <person name="Cochrane G."/>
            <person name="Meng A."/>
            <person name="Brown T."/>
            <person name="Cohen L."/>
        </authorList>
    </citation>
    <scope>NUCLEOTIDE SEQUENCE</scope>
    <source>
        <strain evidence="9">CCMP722</strain>
    </source>
</reference>
<dbReference type="PANTHER" id="PTHR21547:SF0">
    <property type="entry name" value="CLUSTERIN-ASSOCIATED PROTEIN 1"/>
    <property type="match status" value="1"/>
</dbReference>
<keyword evidence="4 7" id="KW-0175">Coiled coil</keyword>
<keyword evidence="3" id="KW-0970">Cilium biogenesis/degradation</keyword>
<evidence type="ECO:0000313" key="9">
    <source>
        <dbReference type="EMBL" id="CAD8676654.1"/>
    </source>
</evidence>
<evidence type="ECO:0000256" key="8">
    <source>
        <dbReference type="SAM" id="MobiDB-lite"/>
    </source>
</evidence>
<dbReference type="PANTHER" id="PTHR21547">
    <property type="entry name" value="CLUSTERIN ASSOCIATED PROTEIN 1"/>
    <property type="match status" value="1"/>
</dbReference>
<dbReference type="AlphaFoldDB" id="A0A7S0RGA7"/>
<feature type="compositionally biased region" description="Basic residues" evidence="8">
    <location>
        <begin position="324"/>
        <end position="338"/>
    </location>
</feature>
<accession>A0A7S0RGA7</accession>
<name>A0A7S0RGA7_9CHLO</name>
<feature type="compositionally biased region" description="Acidic residues" evidence="8">
    <location>
        <begin position="376"/>
        <end position="412"/>
    </location>
</feature>
<dbReference type="GO" id="GO:0005929">
    <property type="term" value="C:cilium"/>
    <property type="evidence" value="ECO:0007669"/>
    <property type="project" value="UniProtKB-SubCell"/>
</dbReference>
<feature type="compositionally biased region" description="Acidic residues" evidence="8">
    <location>
        <begin position="351"/>
        <end position="366"/>
    </location>
</feature>
<evidence type="ECO:0000256" key="6">
    <source>
        <dbReference type="ARBA" id="ARBA00023273"/>
    </source>
</evidence>